<feature type="transmembrane region" description="Helical" evidence="9">
    <location>
        <begin position="106"/>
        <end position="126"/>
    </location>
</feature>
<dbReference type="PANTHER" id="PTHR43448:SF2">
    <property type="entry name" value="PROTOHEME IX FARNESYLTRANSFERASE, MITOCHONDRIAL"/>
    <property type="match status" value="1"/>
</dbReference>
<evidence type="ECO:0000256" key="8">
    <source>
        <dbReference type="ARBA" id="ARBA00047690"/>
    </source>
</evidence>
<comment type="catalytic activity">
    <reaction evidence="8 9">
        <text>heme b + (2E,6E)-farnesyl diphosphate + H2O = Fe(II)-heme o + diphosphate</text>
        <dbReference type="Rhea" id="RHEA:28070"/>
        <dbReference type="ChEBI" id="CHEBI:15377"/>
        <dbReference type="ChEBI" id="CHEBI:33019"/>
        <dbReference type="ChEBI" id="CHEBI:60344"/>
        <dbReference type="ChEBI" id="CHEBI:60530"/>
        <dbReference type="ChEBI" id="CHEBI:175763"/>
        <dbReference type="EC" id="2.5.1.141"/>
    </reaction>
</comment>
<dbReference type="NCBIfam" id="TIGR01473">
    <property type="entry name" value="cyoE_ctaB"/>
    <property type="match status" value="1"/>
</dbReference>
<feature type="transmembrane region" description="Helical" evidence="9">
    <location>
        <begin position="60"/>
        <end position="85"/>
    </location>
</feature>
<dbReference type="EMBL" id="QNRI01000011">
    <property type="protein sequence ID" value="RBO93562.1"/>
    <property type="molecule type" value="Genomic_DNA"/>
</dbReference>
<dbReference type="GO" id="GO:0048034">
    <property type="term" value="P:heme O biosynthetic process"/>
    <property type="evidence" value="ECO:0007669"/>
    <property type="project" value="UniProtKB-UniRule"/>
</dbReference>
<dbReference type="GO" id="GO:0005886">
    <property type="term" value="C:plasma membrane"/>
    <property type="evidence" value="ECO:0007669"/>
    <property type="project" value="UniProtKB-SubCell"/>
</dbReference>
<protein>
    <recommendedName>
        <fullName evidence="9">Protoheme IX farnesyltransferase</fullName>
        <ecNumber evidence="9">2.5.1.141</ecNumber>
    </recommendedName>
    <alternativeName>
        <fullName evidence="9">Heme B farnesyltransferase</fullName>
    </alternativeName>
    <alternativeName>
        <fullName evidence="9">Heme O synthase</fullName>
    </alternativeName>
</protein>
<evidence type="ECO:0000313" key="10">
    <source>
        <dbReference type="EMBL" id="RBO93562.1"/>
    </source>
</evidence>
<dbReference type="PANTHER" id="PTHR43448">
    <property type="entry name" value="PROTOHEME IX FARNESYLTRANSFERASE, MITOCHONDRIAL"/>
    <property type="match status" value="1"/>
</dbReference>
<keyword evidence="11" id="KW-1185">Reference proteome</keyword>
<dbReference type="OrthoDB" id="9814417at2"/>
<evidence type="ECO:0000256" key="2">
    <source>
        <dbReference type="ARBA" id="ARBA00022475"/>
    </source>
</evidence>
<comment type="function">
    <text evidence="9">Converts heme B (protoheme IX) to heme O by substitution of the vinyl group on carbon 2 of heme B porphyrin ring with a hydroxyethyl farnesyl side group.</text>
</comment>
<comment type="similarity">
    <text evidence="9">Belongs to the UbiA prenyltransferase family. Protoheme IX farnesyltransferase subfamily.</text>
</comment>
<evidence type="ECO:0000256" key="6">
    <source>
        <dbReference type="ARBA" id="ARBA00023133"/>
    </source>
</evidence>
<evidence type="ECO:0000256" key="1">
    <source>
        <dbReference type="ARBA" id="ARBA00004141"/>
    </source>
</evidence>
<dbReference type="HAMAP" id="MF_00154">
    <property type="entry name" value="CyoE_CtaB"/>
    <property type="match status" value="1"/>
</dbReference>
<reference evidence="10 11" key="1">
    <citation type="submission" date="2018-06" db="EMBL/GenBank/DDBJ databases">
        <title>Genomic Encyclopedia of Type Strains, Phase IV (KMG-IV): sequencing the most valuable type-strain genomes for metagenomic binning, comparative biology and taxonomic classification.</title>
        <authorList>
            <person name="Goeker M."/>
        </authorList>
    </citation>
    <scope>NUCLEOTIDE SEQUENCE [LARGE SCALE GENOMIC DNA]</scope>
    <source>
        <strain evidence="10 11">DSM 15140</strain>
    </source>
</reference>
<keyword evidence="5 9" id="KW-1133">Transmembrane helix</keyword>
<dbReference type="EC" id="2.5.1.141" evidence="9"/>
<feature type="transmembrane region" description="Helical" evidence="9">
    <location>
        <begin position="34"/>
        <end position="54"/>
    </location>
</feature>
<dbReference type="STRING" id="200904.GCA_900168775_02673"/>
<feature type="transmembrane region" description="Helical" evidence="9">
    <location>
        <begin position="234"/>
        <end position="261"/>
    </location>
</feature>
<feature type="transmembrane region" description="Helical" evidence="9">
    <location>
        <begin position="281"/>
        <end position="303"/>
    </location>
</feature>
<dbReference type="InterPro" id="IPR006369">
    <property type="entry name" value="Protohaem_IX_farnesylTrfase"/>
</dbReference>
<dbReference type="AlphaFoldDB" id="A0A366DTZ8"/>
<dbReference type="PROSITE" id="PS00943">
    <property type="entry name" value="UBIA"/>
    <property type="match status" value="1"/>
</dbReference>
<gene>
    <name evidence="9" type="primary">ctaB</name>
    <name evidence="10" type="ORF">DES48_11173</name>
</gene>
<keyword evidence="2 9" id="KW-1003">Cell membrane</keyword>
<dbReference type="InterPro" id="IPR000537">
    <property type="entry name" value="UbiA_prenyltransferase"/>
</dbReference>
<keyword evidence="3 9" id="KW-0808">Transferase</keyword>
<evidence type="ECO:0000256" key="3">
    <source>
        <dbReference type="ARBA" id="ARBA00022679"/>
    </source>
</evidence>
<keyword evidence="7 9" id="KW-0472">Membrane</keyword>
<comment type="pathway">
    <text evidence="9">Porphyrin-containing compound metabolism; heme O biosynthesis; heme O from protoheme: step 1/1.</text>
</comment>
<feature type="transmembrane region" description="Helical" evidence="9">
    <location>
        <begin position="181"/>
        <end position="199"/>
    </location>
</feature>
<comment type="subcellular location">
    <subcellularLocation>
        <location evidence="9">Cell membrane</location>
        <topology evidence="9">Multi-pass membrane protein</topology>
    </subcellularLocation>
    <subcellularLocation>
        <location evidence="1">Membrane</location>
        <topology evidence="1">Multi-pass membrane protein</topology>
    </subcellularLocation>
</comment>
<organism evidence="10 11">
    <name type="scientific">Paraliobacillus ryukyuensis</name>
    <dbReference type="NCBI Taxonomy" id="200904"/>
    <lineage>
        <taxon>Bacteria</taxon>
        <taxon>Bacillati</taxon>
        <taxon>Bacillota</taxon>
        <taxon>Bacilli</taxon>
        <taxon>Bacillales</taxon>
        <taxon>Bacillaceae</taxon>
        <taxon>Paraliobacillus</taxon>
    </lineage>
</organism>
<dbReference type="Gene3D" id="1.10.357.140">
    <property type="entry name" value="UbiA prenyltransferase"/>
    <property type="match status" value="1"/>
</dbReference>
<dbReference type="Pfam" id="PF01040">
    <property type="entry name" value="UbiA"/>
    <property type="match status" value="1"/>
</dbReference>
<keyword evidence="6 9" id="KW-0350">Heme biosynthesis</keyword>
<dbReference type="InterPro" id="IPR030470">
    <property type="entry name" value="UbiA_prenylTrfase_CS"/>
</dbReference>
<evidence type="ECO:0000256" key="9">
    <source>
        <dbReference type="HAMAP-Rule" id="MF_00154"/>
    </source>
</evidence>
<feature type="transmembrane region" description="Helical" evidence="9">
    <location>
        <begin position="132"/>
        <end position="151"/>
    </location>
</feature>
<keyword evidence="4 9" id="KW-0812">Transmembrane</keyword>
<proteinExistence type="inferred from homology"/>
<comment type="caution">
    <text evidence="10">The sequence shown here is derived from an EMBL/GenBank/DDBJ whole genome shotgun (WGS) entry which is preliminary data.</text>
</comment>
<accession>A0A366DTZ8</accession>
<dbReference type="Proteomes" id="UP000252254">
    <property type="component" value="Unassembled WGS sequence"/>
</dbReference>
<sequence length="305" mass="34726">MLTNIEPVENNIKDKKSDHQLKVADFLSLVKFKVLIANLLPILTGFVLALDFFHQSLMDYWLTSIFICVGAMLVIAGALVMNNWYDADIDSVMERTKKRPTVTGVMPLKAVFILAICLTIIGYTLLFMVNVATIWFAFIGWFTYVFLYTMWSKRRYTFNTFIGSVSGAVTPLIGWASVGSIFHVVPIVLCLLLFIWQMLHTYAIAIKKYQEYLAANVAMLPVVSGINRTKRHMVIYLHCLLPIPFLLSSLGLIFVLVTSILNIGWLILVVSGFLMKDDTTWAHWNFLYSVNYLMIVFLLLIIVTL</sequence>
<dbReference type="CDD" id="cd13957">
    <property type="entry name" value="PT_UbiA_Cox10"/>
    <property type="match status" value="1"/>
</dbReference>
<name>A0A366DTZ8_9BACI</name>
<dbReference type="InterPro" id="IPR044878">
    <property type="entry name" value="UbiA_sf"/>
</dbReference>
<comment type="subunit">
    <text evidence="9">Interacts with CtaA.</text>
</comment>
<dbReference type="GO" id="GO:0008495">
    <property type="term" value="F:protoheme IX farnesyltransferase activity"/>
    <property type="evidence" value="ECO:0007669"/>
    <property type="project" value="UniProtKB-UniRule"/>
</dbReference>
<comment type="miscellaneous">
    <text evidence="9">Carbon 2 of the heme B porphyrin ring is defined according to the Fischer nomenclature.</text>
</comment>
<dbReference type="RefSeq" id="WP_113869917.1">
    <property type="nucleotide sequence ID" value="NZ_BAABQN010000010.1"/>
</dbReference>
<evidence type="ECO:0000256" key="5">
    <source>
        <dbReference type="ARBA" id="ARBA00022989"/>
    </source>
</evidence>
<dbReference type="UniPathway" id="UPA00834">
    <property type="reaction ID" value="UER00712"/>
</dbReference>
<feature type="transmembrane region" description="Helical" evidence="9">
    <location>
        <begin position="158"/>
        <end position="175"/>
    </location>
</feature>
<evidence type="ECO:0000256" key="7">
    <source>
        <dbReference type="ARBA" id="ARBA00023136"/>
    </source>
</evidence>
<evidence type="ECO:0000313" key="11">
    <source>
        <dbReference type="Proteomes" id="UP000252254"/>
    </source>
</evidence>
<evidence type="ECO:0000256" key="4">
    <source>
        <dbReference type="ARBA" id="ARBA00022692"/>
    </source>
</evidence>